<dbReference type="AlphaFoldDB" id="A0A844TKF8"/>
<feature type="repeat" description="TPR" evidence="2">
    <location>
        <begin position="365"/>
        <end position="398"/>
    </location>
</feature>
<gene>
    <name evidence="5" type="ORF">GPL20_20930</name>
</gene>
<reference evidence="5 6" key="1">
    <citation type="submission" date="2019-12" db="EMBL/GenBank/DDBJ databases">
        <title>Draft genome sequences Bradyrhizobium cajani AMBPC1010, Bradyrhizobium pachyrhizi AMBPC1040 and Bradyrhizobium yuanmingense ALSPC3051, three plant growth promoting strains isolated from nodules of Cajanus cajan L. in Dominican Republic.</title>
        <authorList>
            <person name="Flores-Felix J.D."/>
            <person name="Araujo J."/>
            <person name="Diaz-Alcantara C."/>
            <person name="Gonzalez-Andres F."/>
            <person name="Velazquez E."/>
        </authorList>
    </citation>
    <scope>NUCLEOTIDE SEQUENCE [LARGE SCALE GENOMIC DNA]</scope>
    <source>
        <strain evidence="5 6">1010</strain>
    </source>
</reference>
<dbReference type="Gene3D" id="1.10.10.10">
    <property type="entry name" value="Winged helix-like DNA-binding domain superfamily/Winged helix DNA-binding domain"/>
    <property type="match status" value="1"/>
</dbReference>
<dbReference type="InterPro" id="IPR001867">
    <property type="entry name" value="OmpR/PhoB-type_DNA-bd"/>
</dbReference>
<sequence>MEKAQDLRFGDMILDETCLFAHRNGRKIQFTRNERALLLALTRNPRRLMPRDRLLDEIASESNVSDRNIDFLVNRLRVKLGDSAKSPNFIATQYGEGYVWIAVPSSVAPIDALLVIAPAFGLPGSPFSRQASSLIDQLREMIAEGVGDGHNVIVAEDWTPTDRLRYFLQVSFFARNGHLDCAATLREMPSRRIAKALRLQLDMADAASITNEASRVSNGVIEVLRKALGHASTGLGIRAEEPAETRLQKASSVLLSTNPRWVEGGEQLGRDRKQDPDNADIALQWCLHLFTRLTTTNPFGEMSLEERYRMESEIDATVLDCLPAIEANPLLMLAAAKLLYFINRGHLELAEDILERAFAQTTDFAGALPVMGQLRYARGQFDEAVQYFDRGIAMVELNPLYHIHIRVLKCLALLAAGNHAALEGAVPTIDPDIPCPPEIAWMIAWTFAPADQELPQASADALAAIGPEGAIGAVEYLYFTSARHLVSEQARANLMHNLIAHVTRFHGERVVPAFILRSIGKVSPAEHTHGQTALEAGIGARLKY</sequence>
<dbReference type="InterPro" id="IPR019734">
    <property type="entry name" value="TPR_rpt"/>
</dbReference>
<dbReference type="OrthoDB" id="7794946at2"/>
<dbReference type="EMBL" id="WQNE01000017">
    <property type="protein sequence ID" value="MVT75471.1"/>
    <property type="molecule type" value="Genomic_DNA"/>
</dbReference>
<proteinExistence type="predicted"/>
<keyword evidence="6" id="KW-1185">Reference proteome</keyword>
<dbReference type="GO" id="GO:0006355">
    <property type="term" value="P:regulation of DNA-templated transcription"/>
    <property type="evidence" value="ECO:0007669"/>
    <property type="project" value="InterPro"/>
</dbReference>
<dbReference type="SUPFAM" id="SSF46894">
    <property type="entry name" value="C-terminal effector domain of the bipartite response regulators"/>
    <property type="match status" value="1"/>
</dbReference>
<evidence type="ECO:0000313" key="6">
    <source>
        <dbReference type="Proteomes" id="UP000449969"/>
    </source>
</evidence>
<evidence type="ECO:0000259" key="4">
    <source>
        <dbReference type="PROSITE" id="PS51755"/>
    </source>
</evidence>
<dbReference type="CDD" id="cd00383">
    <property type="entry name" value="trans_reg_C"/>
    <property type="match status" value="1"/>
</dbReference>
<dbReference type="InterPro" id="IPR036388">
    <property type="entry name" value="WH-like_DNA-bd_sf"/>
</dbReference>
<dbReference type="SMART" id="SM00862">
    <property type="entry name" value="Trans_reg_C"/>
    <property type="match status" value="1"/>
</dbReference>
<evidence type="ECO:0000256" key="2">
    <source>
        <dbReference type="PROSITE-ProRule" id="PRU00339"/>
    </source>
</evidence>
<dbReference type="GO" id="GO:0003677">
    <property type="term" value="F:DNA binding"/>
    <property type="evidence" value="ECO:0007669"/>
    <property type="project" value="UniProtKB-UniRule"/>
</dbReference>
<evidence type="ECO:0000313" key="5">
    <source>
        <dbReference type="EMBL" id="MVT75471.1"/>
    </source>
</evidence>
<organism evidence="5 6">
    <name type="scientific">Bradyrhizobium cajani</name>
    <dbReference type="NCBI Taxonomy" id="1928661"/>
    <lineage>
        <taxon>Bacteria</taxon>
        <taxon>Pseudomonadati</taxon>
        <taxon>Pseudomonadota</taxon>
        <taxon>Alphaproteobacteria</taxon>
        <taxon>Hyphomicrobiales</taxon>
        <taxon>Nitrobacteraceae</taxon>
        <taxon>Bradyrhizobium</taxon>
    </lineage>
</organism>
<protein>
    <recommendedName>
        <fullName evidence="4">OmpR/PhoB-type domain-containing protein</fullName>
    </recommendedName>
</protein>
<dbReference type="Gene3D" id="1.25.40.10">
    <property type="entry name" value="Tetratricopeptide repeat domain"/>
    <property type="match status" value="1"/>
</dbReference>
<dbReference type="PROSITE" id="PS50005">
    <property type="entry name" value="TPR"/>
    <property type="match status" value="1"/>
</dbReference>
<feature type="domain" description="OmpR/PhoB-type" evidence="4">
    <location>
        <begin position="4"/>
        <end position="102"/>
    </location>
</feature>
<dbReference type="RefSeq" id="WP_157331385.1">
    <property type="nucleotide sequence ID" value="NZ_WQNE01000017.1"/>
</dbReference>
<dbReference type="GO" id="GO:0000160">
    <property type="term" value="P:phosphorelay signal transduction system"/>
    <property type="evidence" value="ECO:0007669"/>
    <property type="project" value="InterPro"/>
</dbReference>
<keyword evidence="2" id="KW-0802">TPR repeat</keyword>
<dbReference type="InterPro" id="IPR011990">
    <property type="entry name" value="TPR-like_helical_dom_sf"/>
</dbReference>
<dbReference type="Proteomes" id="UP000449969">
    <property type="component" value="Unassembled WGS sequence"/>
</dbReference>
<dbReference type="PROSITE" id="PS51755">
    <property type="entry name" value="OMPR_PHOB"/>
    <property type="match status" value="1"/>
</dbReference>
<evidence type="ECO:0000256" key="3">
    <source>
        <dbReference type="PROSITE-ProRule" id="PRU01091"/>
    </source>
</evidence>
<dbReference type="InterPro" id="IPR016032">
    <property type="entry name" value="Sig_transdc_resp-reg_C-effctor"/>
</dbReference>
<name>A0A844TKF8_9BRAD</name>
<comment type="caution">
    <text evidence="5">The sequence shown here is derived from an EMBL/GenBank/DDBJ whole genome shotgun (WGS) entry which is preliminary data.</text>
</comment>
<dbReference type="Pfam" id="PF00486">
    <property type="entry name" value="Trans_reg_C"/>
    <property type="match status" value="1"/>
</dbReference>
<keyword evidence="1 3" id="KW-0238">DNA-binding</keyword>
<feature type="DNA-binding region" description="OmpR/PhoB-type" evidence="3">
    <location>
        <begin position="4"/>
        <end position="102"/>
    </location>
</feature>
<evidence type="ECO:0000256" key="1">
    <source>
        <dbReference type="ARBA" id="ARBA00023125"/>
    </source>
</evidence>
<accession>A0A844TKF8</accession>
<dbReference type="SUPFAM" id="SSF48452">
    <property type="entry name" value="TPR-like"/>
    <property type="match status" value="1"/>
</dbReference>